<feature type="region of interest" description="Disordered" evidence="1">
    <location>
        <begin position="228"/>
        <end position="248"/>
    </location>
</feature>
<organism evidence="2 3">
    <name type="scientific">Basidiobolus ranarum</name>
    <dbReference type="NCBI Taxonomy" id="34480"/>
    <lineage>
        <taxon>Eukaryota</taxon>
        <taxon>Fungi</taxon>
        <taxon>Fungi incertae sedis</taxon>
        <taxon>Zoopagomycota</taxon>
        <taxon>Entomophthoromycotina</taxon>
        <taxon>Basidiobolomycetes</taxon>
        <taxon>Basidiobolales</taxon>
        <taxon>Basidiobolaceae</taxon>
        <taxon>Basidiobolus</taxon>
    </lineage>
</organism>
<proteinExistence type="predicted"/>
<dbReference type="Proteomes" id="UP001479436">
    <property type="component" value="Unassembled WGS sequence"/>
</dbReference>
<comment type="caution">
    <text evidence="2">The sequence shown here is derived from an EMBL/GenBank/DDBJ whole genome shotgun (WGS) entry which is preliminary data.</text>
</comment>
<feature type="compositionally biased region" description="Polar residues" evidence="1">
    <location>
        <begin position="18"/>
        <end position="32"/>
    </location>
</feature>
<accession>A0ABR2WP68</accession>
<dbReference type="EMBL" id="JASJQH010000671">
    <property type="protein sequence ID" value="KAK9763325.1"/>
    <property type="molecule type" value="Genomic_DNA"/>
</dbReference>
<sequence>MLSEVSVPQYYRSYPQLERSQSPRICSAQSIPTKPFRPSPLNNVSDEQHSPILAPSPKKMMYRAGSFSSEVDDCFSWTLPNLDEDSDEDSFDSDSLSDQVDGDDSGEAFAELFKIIHKPSAPSSPRFGVCNIKPSEVATLDDFAEKQGFCEYLGRSPIFRTQNPLPLDTMFYKCGPAAASNVKIYEPCHSSNTTTHLNIADPSIEASPAGLPQMTANKSAINHSFEKCQPRPRSYSVGARPDQSGSMF</sequence>
<feature type="region of interest" description="Disordered" evidence="1">
    <location>
        <begin position="13"/>
        <end position="56"/>
    </location>
</feature>
<reference evidence="2 3" key="1">
    <citation type="submission" date="2023-04" db="EMBL/GenBank/DDBJ databases">
        <title>Genome of Basidiobolus ranarum AG-B5.</title>
        <authorList>
            <person name="Stajich J.E."/>
            <person name="Carter-House D."/>
            <person name="Gryganskyi A."/>
        </authorList>
    </citation>
    <scope>NUCLEOTIDE SEQUENCE [LARGE SCALE GENOMIC DNA]</scope>
    <source>
        <strain evidence="2 3">AG-B5</strain>
    </source>
</reference>
<gene>
    <name evidence="2" type="ORF">K7432_010106</name>
</gene>
<evidence type="ECO:0000256" key="1">
    <source>
        <dbReference type="SAM" id="MobiDB-lite"/>
    </source>
</evidence>
<evidence type="ECO:0000313" key="2">
    <source>
        <dbReference type="EMBL" id="KAK9763325.1"/>
    </source>
</evidence>
<protein>
    <submittedName>
        <fullName evidence="2">Uncharacterized protein</fullName>
    </submittedName>
</protein>
<keyword evidence="3" id="KW-1185">Reference proteome</keyword>
<evidence type="ECO:0000313" key="3">
    <source>
        <dbReference type="Proteomes" id="UP001479436"/>
    </source>
</evidence>
<name>A0ABR2WP68_9FUNG</name>